<proteinExistence type="predicted"/>
<comment type="caution">
    <text evidence="1">The sequence shown here is derived from an EMBL/GenBank/DDBJ whole genome shotgun (WGS) entry which is preliminary data.</text>
</comment>
<keyword evidence="1" id="KW-0238">DNA-binding</keyword>
<dbReference type="RefSeq" id="WP_127829622.1">
    <property type="nucleotide sequence ID" value="NZ_RZYA01000009.1"/>
</dbReference>
<protein>
    <submittedName>
        <fullName evidence="1">DNA-binding protein</fullName>
    </submittedName>
</protein>
<accession>A0A437PKG9</accession>
<sequence>MTDGTAPTGFPRGIGAPATRALNAAGYTHLAQLSGVPVDELKALHGMGPKALRVLGEALAERGLALGGPS</sequence>
<organism evidence="1 2">
    <name type="scientific">Streptomyces antnestii</name>
    <dbReference type="NCBI Taxonomy" id="2494256"/>
    <lineage>
        <taxon>Bacteria</taxon>
        <taxon>Bacillati</taxon>
        <taxon>Actinomycetota</taxon>
        <taxon>Actinomycetes</taxon>
        <taxon>Kitasatosporales</taxon>
        <taxon>Streptomycetaceae</taxon>
        <taxon>Streptomyces</taxon>
    </lineage>
</organism>
<keyword evidence="2" id="KW-1185">Reference proteome</keyword>
<dbReference type="OrthoDB" id="7950977at2"/>
<dbReference type="Proteomes" id="UP000283128">
    <property type="component" value="Unassembled WGS sequence"/>
</dbReference>
<gene>
    <name evidence="1" type="ORF">EOT10_20065</name>
</gene>
<dbReference type="SUPFAM" id="SSF47789">
    <property type="entry name" value="C-terminal domain of RNA polymerase alpha subunit"/>
    <property type="match status" value="1"/>
</dbReference>
<name>A0A437PKG9_9ACTN</name>
<dbReference type="GO" id="GO:0003677">
    <property type="term" value="F:DNA binding"/>
    <property type="evidence" value="ECO:0007669"/>
    <property type="project" value="UniProtKB-KW"/>
</dbReference>
<dbReference type="AlphaFoldDB" id="A0A437PKG9"/>
<evidence type="ECO:0000313" key="1">
    <source>
        <dbReference type="EMBL" id="RVU22776.1"/>
    </source>
</evidence>
<dbReference type="EMBL" id="RZYA01000009">
    <property type="protein sequence ID" value="RVU22776.1"/>
    <property type="molecule type" value="Genomic_DNA"/>
</dbReference>
<dbReference type="Gene3D" id="1.10.150.20">
    <property type="entry name" value="5' to 3' exonuclease, C-terminal subdomain"/>
    <property type="match status" value="1"/>
</dbReference>
<reference evidence="1 2" key="1">
    <citation type="submission" date="2019-01" db="EMBL/GenBank/DDBJ databases">
        <title>Genome sequences of Streptomyces and Rhizobium isolates collected from root and soil.</title>
        <authorList>
            <person name="Chhettri S."/>
            <person name="Sevigny J.L."/>
            <person name="Sen A."/>
            <person name="Ennis N."/>
            <person name="Tisa L."/>
        </authorList>
    </citation>
    <scope>NUCLEOTIDE SEQUENCE [LARGE SCALE GENOMIC DNA]</scope>
    <source>
        <strain evidence="1 2">San01</strain>
    </source>
</reference>
<evidence type="ECO:0000313" key="2">
    <source>
        <dbReference type="Proteomes" id="UP000283128"/>
    </source>
</evidence>